<dbReference type="RefSeq" id="XP_003290573.1">
    <property type="nucleotide sequence ID" value="XM_003290525.1"/>
</dbReference>
<feature type="signal peptide" evidence="8">
    <location>
        <begin position="1"/>
        <end position="19"/>
    </location>
</feature>
<dbReference type="GO" id="GO:0051603">
    <property type="term" value="P:proteolysis involved in protein catabolic process"/>
    <property type="evidence" value="ECO:0000318"/>
    <property type="project" value="GO_Central"/>
</dbReference>
<dbReference type="GO" id="GO:0004197">
    <property type="term" value="F:cysteine-type endopeptidase activity"/>
    <property type="evidence" value="ECO:0000318"/>
    <property type="project" value="GO_Central"/>
</dbReference>
<dbReference type="Pfam" id="PF00112">
    <property type="entry name" value="Peptidase_C1"/>
    <property type="match status" value="1"/>
</dbReference>
<evidence type="ECO:0000256" key="1">
    <source>
        <dbReference type="ARBA" id="ARBA00008455"/>
    </source>
</evidence>
<dbReference type="MEROPS" id="C01.A59"/>
<accession>F0ZT30</accession>
<dbReference type="Gene3D" id="3.90.70.10">
    <property type="entry name" value="Cysteine proteinases"/>
    <property type="match status" value="1"/>
</dbReference>
<dbReference type="KEGG" id="dpp:DICPUDRAFT_155103"/>
<evidence type="ECO:0000313" key="11">
    <source>
        <dbReference type="Proteomes" id="UP000001064"/>
    </source>
</evidence>
<dbReference type="STRING" id="5786.F0ZT30"/>
<dbReference type="GO" id="GO:0005764">
    <property type="term" value="C:lysosome"/>
    <property type="evidence" value="ECO:0000318"/>
    <property type="project" value="GO_Central"/>
</dbReference>
<dbReference type="InterPro" id="IPR013128">
    <property type="entry name" value="Peptidase_C1A"/>
</dbReference>
<evidence type="ECO:0000259" key="9">
    <source>
        <dbReference type="SMART" id="SM00645"/>
    </source>
</evidence>
<dbReference type="EMBL" id="GL871168">
    <property type="protein sequence ID" value="EGC32888.1"/>
    <property type="molecule type" value="Genomic_DNA"/>
</dbReference>
<keyword evidence="4" id="KW-0378">Hydrolase</keyword>
<dbReference type="GO" id="GO:0005615">
    <property type="term" value="C:extracellular space"/>
    <property type="evidence" value="ECO:0000318"/>
    <property type="project" value="GO_Central"/>
</dbReference>
<organism evidence="10 11">
    <name type="scientific">Dictyostelium purpureum</name>
    <name type="common">Slime mold</name>
    <dbReference type="NCBI Taxonomy" id="5786"/>
    <lineage>
        <taxon>Eukaryota</taxon>
        <taxon>Amoebozoa</taxon>
        <taxon>Evosea</taxon>
        <taxon>Eumycetozoa</taxon>
        <taxon>Dictyostelia</taxon>
        <taxon>Dictyosteliales</taxon>
        <taxon>Dictyosteliaceae</taxon>
        <taxon>Dictyostelium</taxon>
    </lineage>
</organism>
<dbReference type="FunFam" id="3.90.70.10:FF:000081">
    <property type="entry name" value="cathepsin B-like protease 2"/>
    <property type="match status" value="1"/>
</dbReference>
<dbReference type="OMA" id="DEKIPYW"/>
<dbReference type="PANTHER" id="PTHR12411">
    <property type="entry name" value="CYSTEINE PROTEASE FAMILY C1-RELATED"/>
    <property type="match status" value="1"/>
</dbReference>
<evidence type="ECO:0000256" key="2">
    <source>
        <dbReference type="ARBA" id="ARBA00022670"/>
    </source>
</evidence>
<dbReference type="Proteomes" id="UP000001064">
    <property type="component" value="Unassembled WGS sequence"/>
</dbReference>
<keyword evidence="6" id="KW-1015">Disulfide bond</keyword>
<dbReference type="VEuPathDB" id="AmoebaDB:DICPUDRAFT_155103"/>
<sequence length="313" mass="34703">MRVLFALVVVFLLLNVVFSVKIDIRPPHHIHKRIQHDTWVEEKNDQFDNIKIGSLLGFKKSLNRPSIPVLNADPNIKAPASFDSRTAWSNCTTIGYIENQARCGSCWAFGAVESAQDRICIHKGLDVQLSFLDLVTCDQSDDGCEGGDDVSAWNFLKKQGVVTQECKPYTIPTCPPAQQPCLNFVNTPNCVKQCESNSTLIYSQDKHKMAKIYSINSVEAIMQEISTNGPVEACFSVYEDFLGYKSGVYQHTTGKFLGGHCVKIFGYGTLNGVNYWSVANSWTTSWGDNGIFLIKRGSDECGIEDEVVAGIPL</sequence>
<dbReference type="SUPFAM" id="SSF54001">
    <property type="entry name" value="Cysteine proteinases"/>
    <property type="match status" value="1"/>
</dbReference>
<proteinExistence type="inferred from homology"/>
<keyword evidence="11" id="KW-1185">Reference proteome</keyword>
<keyword evidence="7" id="KW-0325">Glycoprotein</keyword>
<evidence type="ECO:0000256" key="7">
    <source>
        <dbReference type="ARBA" id="ARBA00023180"/>
    </source>
</evidence>
<keyword evidence="2" id="KW-0645">Protease</keyword>
<dbReference type="PROSITE" id="PS00139">
    <property type="entry name" value="THIOL_PROTEASE_CYS"/>
    <property type="match status" value="1"/>
</dbReference>
<dbReference type="InterPro" id="IPR000169">
    <property type="entry name" value="Pept_cys_AS"/>
</dbReference>
<dbReference type="AlphaFoldDB" id="F0ZT30"/>
<evidence type="ECO:0000256" key="3">
    <source>
        <dbReference type="ARBA" id="ARBA00022729"/>
    </source>
</evidence>
<dbReference type="OrthoDB" id="640249at2759"/>
<comment type="similarity">
    <text evidence="1">Belongs to the peptidase C1 family.</text>
</comment>
<evidence type="ECO:0000313" key="10">
    <source>
        <dbReference type="EMBL" id="EGC32888.1"/>
    </source>
</evidence>
<dbReference type="GeneID" id="10508045"/>
<dbReference type="PRINTS" id="PR00705">
    <property type="entry name" value="PAPAIN"/>
</dbReference>
<dbReference type="InterPro" id="IPR038765">
    <property type="entry name" value="Papain-like_cys_pep_sf"/>
</dbReference>
<keyword evidence="3 8" id="KW-0732">Signal</keyword>
<dbReference type="eggNOG" id="KOG1543">
    <property type="taxonomic scope" value="Eukaryota"/>
</dbReference>
<dbReference type="InParanoid" id="F0ZT30"/>
<reference evidence="11" key="1">
    <citation type="journal article" date="2011" name="Genome Biol.">
        <title>Comparative genomics of the social amoebae Dictyostelium discoideum and Dictyostelium purpureum.</title>
        <authorList>
            <consortium name="US DOE Joint Genome Institute (JGI-PGF)"/>
            <person name="Sucgang R."/>
            <person name="Kuo A."/>
            <person name="Tian X."/>
            <person name="Salerno W."/>
            <person name="Parikh A."/>
            <person name="Feasley C.L."/>
            <person name="Dalin E."/>
            <person name="Tu H."/>
            <person name="Huang E."/>
            <person name="Barry K."/>
            <person name="Lindquist E."/>
            <person name="Shapiro H."/>
            <person name="Bruce D."/>
            <person name="Schmutz J."/>
            <person name="Salamov A."/>
            <person name="Fey P."/>
            <person name="Gaudet P."/>
            <person name="Anjard C."/>
            <person name="Babu M.M."/>
            <person name="Basu S."/>
            <person name="Bushmanova Y."/>
            <person name="van der Wel H."/>
            <person name="Katoh-Kurasawa M."/>
            <person name="Dinh C."/>
            <person name="Coutinho P.M."/>
            <person name="Saito T."/>
            <person name="Elias M."/>
            <person name="Schaap P."/>
            <person name="Kay R.R."/>
            <person name="Henrissat B."/>
            <person name="Eichinger L."/>
            <person name="Rivero F."/>
            <person name="Putnam N.H."/>
            <person name="West C.M."/>
            <person name="Loomis W.F."/>
            <person name="Chisholm R.L."/>
            <person name="Shaulsky G."/>
            <person name="Strassmann J.E."/>
            <person name="Queller D.C."/>
            <person name="Kuspa A."/>
            <person name="Grigoriev I.V."/>
        </authorList>
    </citation>
    <scope>NUCLEOTIDE SEQUENCE [LARGE SCALE GENOMIC DNA]</scope>
    <source>
        <strain evidence="11">QSDP1</strain>
    </source>
</reference>
<feature type="chain" id="PRO_5018626955" description="Peptidase C1A papain C-terminal domain-containing protein" evidence="8">
    <location>
        <begin position="20"/>
        <end position="313"/>
    </location>
</feature>
<dbReference type="SMART" id="SM00645">
    <property type="entry name" value="Pept_C1"/>
    <property type="match status" value="1"/>
</dbReference>
<evidence type="ECO:0000256" key="4">
    <source>
        <dbReference type="ARBA" id="ARBA00022801"/>
    </source>
</evidence>
<evidence type="ECO:0000256" key="8">
    <source>
        <dbReference type="SAM" id="SignalP"/>
    </source>
</evidence>
<name>F0ZT30_DICPU</name>
<feature type="domain" description="Peptidase C1A papain C-terminal" evidence="9">
    <location>
        <begin position="78"/>
        <end position="311"/>
    </location>
</feature>
<gene>
    <name evidence="10" type="ORF">DICPUDRAFT_155103</name>
</gene>
<evidence type="ECO:0000256" key="5">
    <source>
        <dbReference type="ARBA" id="ARBA00022807"/>
    </source>
</evidence>
<keyword evidence="5" id="KW-0788">Thiol protease</keyword>
<evidence type="ECO:0000256" key="6">
    <source>
        <dbReference type="ARBA" id="ARBA00023157"/>
    </source>
</evidence>
<dbReference type="InterPro" id="IPR000668">
    <property type="entry name" value="Peptidase_C1A_C"/>
</dbReference>
<dbReference type="FunCoup" id="F0ZT30">
    <property type="interactions" value="44"/>
</dbReference>
<dbReference type="CDD" id="cd02620">
    <property type="entry name" value="Peptidase_C1A_CathepsinB"/>
    <property type="match status" value="1"/>
</dbReference>
<protein>
    <recommendedName>
        <fullName evidence="9">Peptidase C1A papain C-terminal domain-containing protein</fullName>
    </recommendedName>
</protein>